<name>A0A447TIE3_CHRVL</name>
<reference evidence="2 3" key="1">
    <citation type="submission" date="2018-12" db="EMBL/GenBank/DDBJ databases">
        <authorList>
            <consortium name="Pathogen Informatics"/>
        </authorList>
    </citation>
    <scope>NUCLEOTIDE SEQUENCE [LARGE SCALE GENOMIC DNA]</scope>
    <source>
        <strain evidence="2 3">NCTC9695</strain>
    </source>
</reference>
<protein>
    <submittedName>
        <fullName evidence="2">Uncharacterized protein</fullName>
    </submittedName>
</protein>
<dbReference type="EMBL" id="LR134182">
    <property type="protein sequence ID" value="VEB44663.1"/>
    <property type="molecule type" value="Genomic_DNA"/>
</dbReference>
<evidence type="ECO:0000313" key="2">
    <source>
        <dbReference type="EMBL" id="VEB44663.1"/>
    </source>
</evidence>
<accession>A0A447TIE3</accession>
<evidence type="ECO:0000256" key="1">
    <source>
        <dbReference type="SAM" id="MobiDB-lite"/>
    </source>
</evidence>
<proteinExistence type="predicted"/>
<evidence type="ECO:0000313" key="3">
    <source>
        <dbReference type="Proteomes" id="UP000275777"/>
    </source>
</evidence>
<organism evidence="2 3">
    <name type="scientific">Chromobacterium violaceum</name>
    <dbReference type="NCBI Taxonomy" id="536"/>
    <lineage>
        <taxon>Bacteria</taxon>
        <taxon>Pseudomonadati</taxon>
        <taxon>Pseudomonadota</taxon>
        <taxon>Betaproteobacteria</taxon>
        <taxon>Neisseriales</taxon>
        <taxon>Chromobacteriaceae</taxon>
        <taxon>Chromobacterium</taxon>
    </lineage>
</organism>
<sequence length="29" mass="2913">MNPASKGGYVAQKDFDNSVLPALPPPGAA</sequence>
<gene>
    <name evidence="2" type="ORF">NCTC9695_05163</name>
</gene>
<feature type="region of interest" description="Disordered" evidence="1">
    <location>
        <begin position="1"/>
        <end position="29"/>
    </location>
</feature>
<dbReference type="AlphaFoldDB" id="A0A447TIE3"/>
<dbReference type="Proteomes" id="UP000275777">
    <property type="component" value="Chromosome"/>
</dbReference>